<dbReference type="InterPro" id="IPR023048">
    <property type="entry name" value="NADH:quinone_OxRdtase_FMN_depd"/>
</dbReference>
<comment type="subunit">
    <text evidence="6">Homodimer.</text>
</comment>
<feature type="domain" description="Flavodoxin-like fold" evidence="7">
    <location>
        <begin position="4"/>
        <end position="200"/>
    </location>
</feature>
<dbReference type="Gene3D" id="3.40.50.360">
    <property type="match status" value="1"/>
</dbReference>
<feature type="binding site" evidence="6">
    <location>
        <begin position="16"/>
        <end position="18"/>
    </location>
    <ligand>
        <name>FMN</name>
        <dbReference type="ChEBI" id="CHEBI:58210"/>
    </ligand>
</feature>
<dbReference type="InterPro" id="IPR029039">
    <property type="entry name" value="Flavoprotein-like_sf"/>
</dbReference>
<dbReference type="GO" id="GO:0009055">
    <property type="term" value="F:electron transfer activity"/>
    <property type="evidence" value="ECO:0007669"/>
    <property type="project" value="UniProtKB-UniRule"/>
</dbReference>
<name>A0A4Q1SA73_9BACT</name>
<feature type="binding site" evidence="6">
    <location>
        <position position="10"/>
    </location>
    <ligand>
        <name>FMN</name>
        <dbReference type="ChEBI" id="CHEBI:58210"/>
    </ligand>
</feature>
<evidence type="ECO:0000259" key="7">
    <source>
        <dbReference type="Pfam" id="PF02525"/>
    </source>
</evidence>
<dbReference type="GO" id="GO:0010181">
    <property type="term" value="F:FMN binding"/>
    <property type="evidence" value="ECO:0007669"/>
    <property type="project" value="UniProtKB-UniRule"/>
</dbReference>
<dbReference type="EC" id="1.6.5.-" evidence="6"/>
<sequence length="207" mass="22729">MSVLLRVDSSPMFAASVSRHLTDQFVEKWSAKHHGGQVVTRDLNKTELKPLTAEWVAAAYTPEEARTPEQKQLLALSDELVAEIEKADELVIGLPMHNFSIAGVTKLWIDLIARVGKTFSYGAEGPKGLLKNKKITFLVATGGKYDPGTAYESFNFVEPYVRTVFAFLGVTDVKFITAGGTAALRNPETNRESFLQPYEEAVAAHLG</sequence>
<dbReference type="HAMAP" id="MF_01216">
    <property type="entry name" value="Azoreductase_type1"/>
    <property type="match status" value="1"/>
</dbReference>
<evidence type="ECO:0000256" key="2">
    <source>
        <dbReference type="ARBA" id="ARBA00022643"/>
    </source>
</evidence>
<protein>
    <recommendedName>
        <fullName evidence="6">FMN dependent NADH:quinone oxidoreductase</fullName>
        <ecNumber evidence="6">1.6.5.-</ecNumber>
    </recommendedName>
    <alternativeName>
        <fullName evidence="6">Azo-dye reductase</fullName>
    </alternativeName>
    <alternativeName>
        <fullName evidence="6">FMN-dependent NADH-azo compound oxidoreductase</fullName>
    </alternativeName>
    <alternativeName>
        <fullName evidence="6">FMN-dependent NADH-azoreductase</fullName>
        <ecNumber evidence="6">1.7.1.17</ecNumber>
    </alternativeName>
</protein>
<dbReference type="GO" id="GO:0016655">
    <property type="term" value="F:oxidoreductase activity, acting on NAD(P)H, quinone or similar compound as acceptor"/>
    <property type="evidence" value="ECO:0007669"/>
    <property type="project" value="InterPro"/>
</dbReference>
<gene>
    <name evidence="6" type="primary">azoR</name>
    <name evidence="8" type="ORF">ESZ00_17780</name>
</gene>
<evidence type="ECO:0000256" key="3">
    <source>
        <dbReference type="ARBA" id="ARBA00023002"/>
    </source>
</evidence>
<comment type="function">
    <text evidence="6">Quinone reductase that provides resistance to thiol-specific stress caused by electrophilic quinones.</text>
</comment>
<dbReference type="SUPFAM" id="SSF52218">
    <property type="entry name" value="Flavoproteins"/>
    <property type="match status" value="1"/>
</dbReference>
<evidence type="ECO:0000256" key="6">
    <source>
        <dbReference type="HAMAP-Rule" id="MF_01216"/>
    </source>
</evidence>
<proteinExistence type="inferred from homology"/>
<dbReference type="PANTHER" id="PTHR43741">
    <property type="entry name" value="FMN-DEPENDENT NADH-AZOREDUCTASE 1"/>
    <property type="match status" value="1"/>
</dbReference>
<comment type="caution">
    <text evidence="6">Lacks conserved residue(s) required for the propagation of feature annotation.</text>
</comment>
<dbReference type="OrthoDB" id="9805013at2"/>
<dbReference type="Pfam" id="PF02525">
    <property type="entry name" value="Flavodoxin_2"/>
    <property type="match status" value="1"/>
</dbReference>
<comment type="caution">
    <text evidence="8">The sequence shown here is derived from an EMBL/GenBank/DDBJ whole genome shotgun (WGS) entry which is preliminary data.</text>
</comment>
<keyword evidence="2 6" id="KW-0288">FMN</keyword>
<evidence type="ECO:0000256" key="4">
    <source>
        <dbReference type="ARBA" id="ARBA00023027"/>
    </source>
</evidence>
<comment type="cofactor">
    <cofactor evidence="6">
        <name>FMN</name>
        <dbReference type="ChEBI" id="CHEBI:58210"/>
    </cofactor>
    <text evidence="6">Binds 1 FMN per subunit.</text>
</comment>
<evidence type="ECO:0000256" key="1">
    <source>
        <dbReference type="ARBA" id="ARBA00022630"/>
    </source>
</evidence>
<accession>A0A4Q1SA73</accession>
<comment type="function">
    <text evidence="6">Also exhibits azoreductase activity. Catalyzes the reductive cleavage of the azo bond in aromatic azo compounds to the corresponding amines.</text>
</comment>
<evidence type="ECO:0000313" key="8">
    <source>
        <dbReference type="EMBL" id="RXS93887.1"/>
    </source>
</evidence>
<dbReference type="PANTHER" id="PTHR43741:SF2">
    <property type="entry name" value="FMN-DEPENDENT NADH:QUINONE OXIDOREDUCTASE"/>
    <property type="match status" value="1"/>
</dbReference>
<evidence type="ECO:0000256" key="5">
    <source>
        <dbReference type="ARBA" id="ARBA00048542"/>
    </source>
</evidence>
<dbReference type="InterPro" id="IPR050104">
    <property type="entry name" value="FMN-dep_NADH:Q_OxRdtase_AzoR1"/>
</dbReference>
<keyword evidence="9" id="KW-1185">Reference proteome</keyword>
<keyword evidence="3 6" id="KW-0560">Oxidoreductase</keyword>
<keyword evidence="1 6" id="KW-0285">Flavoprotein</keyword>
<organism evidence="8 9">
    <name type="scientific">Silvibacterium dinghuense</name>
    <dbReference type="NCBI Taxonomy" id="1560006"/>
    <lineage>
        <taxon>Bacteria</taxon>
        <taxon>Pseudomonadati</taxon>
        <taxon>Acidobacteriota</taxon>
        <taxon>Terriglobia</taxon>
        <taxon>Terriglobales</taxon>
        <taxon>Acidobacteriaceae</taxon>
        <taxon>Silvibacterium</taxon>
    </lineage>
</organism>
<dbReference type="EC" id="1.7.1.17" evidence="6"/>
<evidence type="ECO:0000313" key="9">
    <source>
        <dbReference type="Proteomes" id="UP000290253"/>
    </source>
</evidence>
<keyword evidence="4 6" id="KW-0520">NAD</keyword>
<dbReference type="GO" id="GO:0016652">
    <property type="term" value="F:oxidoreductase activity, acting on NAD(P)H as acceptor"/>
    <property type="evidence" value="ECO:0007669"/>
    <property type="project" value="UniProtKB-UniRule"/>
</dbReference>
<dbReference type="InterPro" id="IPR003680">
    <property type="entry name" value="Flavodoxin_fold"/>
</dbReference>
<reference evidence="8 9" key="1">
    <citation type="journal article" date="2016" name="Int. J. Syst. Evol. Microbiol.">
        <title>Acidipila dinghuensis sp. nov., an acidobacterium isolated from forest soil.</title>
        <authorList>
            <person name="Jiang Y.W."/>
            <person name="Wang J."/>
            <person name="Chen M.H."/>
            <person name="Lv Y.Y."/>
            <person name="Qiu L.H."/>
        </authorList>
    </citation>
    <scope>NUCLEOTIDE SEQUENCE [LARGE SCALE GENOMIC DNA]</scope>
    <source>
        <strain evidence="8 9">DHOF10</strain>
    </source>
</reference>
<dbReference type="EMBL" id="SDMK01000004">
    <property type="protein sequence ID" value="RXS93887.1"/>
    <property type="molecule type" value="Genomic_DNA"/>
</dbReference>
<dbReference type="AlphaFoldDB" id="A0A4Q1SA73"/>
<dbReference type="RefSeq" id="WP_129209735.1">
    <property type="nucleotide sequence ID" value="NZ_BMGU01000002.1"/>
</dbReference>
<comment type="catalytic activity">
    <reaction evidence="6">
        <text>2 a quinone + NADH + H(+) = 2 a 1,4-benzosemiquinone + NAD(+)</text>
        <dbReference type="Rhea" id="RHEA:65952"/>
        <dbReference type="ChEBI" id="CHEBI:15378"/>
        <dbReference type="ChEBI" id="CHEBI:57540"/>
        <dbReference type="ChEBI" id="CHEBI:57945"/>
        <dbReference type="ChEBI" id="CHEBI:132124"/>
        <dbReference type="ChEBI" id="CHEBI:134225"/>
    </reaction>
</comment>
<comment type="catalytic activity">
    <reaction evidence="5">
        <text>N,N-dimethyl-1,4-phenylenediamine + anthranilate + 2 NAD(+) = 2-(4-dimethylaminophenyl)diazenylbenzoate + 2 NADH + 2 H(+)</text>
        <dbReference type="Rhea" id="RHEA:55872"/>
        <dbReference type="ChEBI" id="CHEBI:15378"/>
        <dbReference type="ChEBI" id="CHEBI:15783"/>
        <dbReference type="ChEBI" id="CHEBI:16567"/>
        <dbReference type="ChEBI" id="CHEBI:57540"/>
        <dbReference type="ChEBI" id="CHEBI:57945"/>
        <dbReference type="ChEBI" id="CHEBI:71579"/>
        <dbReference type="EC" id="1.7.1.17"/>
    </reaction>
    <physiologicalReaction direction="right-to-left" evidence="5">
        <dbReference type="Rhea" id="RHEA:55874"/>
    </physiologicalReaction>
</comment>
<dbReference type="Proteomes" id="UP000290253">
    <property type="component" value="Unassembled WGS sequence"/>
</dbReference>
<comment type="similarity">
    <text evidence="6">Belongs to the azoreductase type 1 family.</text>
</comment>